<dbReference type="STRING" id="142842.SAMN02745118_01904"/>
<dbReference type="PANTHER" id="PTHR43105">
    <property type="entry name" value="RESPIRATORY NITRATE REDUCTASE"/>
    <property type="match status" value="1"/>
</dbReference>
<evidence type="ECO:0000256" key="9">
    <source>
        <dbReference type="ARBA" id="ARBA00023014"/>
    </source>
</evidence>
<dbReference type="GO" id="GO:0051539">
    <property type="term" value="F:4 iron, 4 sulfur cluster binding"/>
    <property type="evidence" value="ECO:0007669"/>
    <property type="project" value="UniProtKB-KW"/>
</dbReference>
<dbReference type="InterPro" id="IPR006656">
    <property type="entry name" value="Mopterin_OxRdtase"/>
</dbReference>
<dbReference type="CDD" id="cd02790">
    <property type="entry name" value="MopB_CT_Formate-Dh_H"/>
    <property type="match status" value="1"/>
</dbReference>
<dbReference type="GO" id="GO:0022904">
    <property type="term" value="P:respiratory electron transport chain"/>
    <property type="evidence" value="ECO:0007669"/>
    <property type="project" value="TreeGrafter"/>
</dbReference>
<evidence type="ECO:0000256" key="5">
    <source>
        <dbReference type="ARBA" id="ARBA00022505"/>
    </source>
</evidence>
<dbReference type="GO" id="GO:0046872">
    <property type="term" value="F:metal ion binding"/>
    <property type="evidence" value="ECO:0007669"/>
    <property type="project" value="UniProtKB-KW"/>
</dbReference>
<evidence type="ECO:0000256" key="8">
    <source>
        <dbReference type="ARBA" id="ARBA00023004"/>
    </source>
</evidence>
<dbReference type="InterPro" id="IPR006657">
    <property type="entry name" value="MoPterin_dinucl-bd_dom"/>
</dbReference>
<keyword evidence="6" id="KW-0479">Metal-binding</keyword>
<dbReference type="Gene3D" id="3.40.50.740">
    <property type="match status" value="1"/>
</dbReference>
<organism evidence="12 13">
    <name type="scientific">Selenihalanaerobacter shriftii</name>
    <dbReference type="NCBI Taxonomy" id="142842"/>
    <lineage>
        <taxon>Bacteria</taxon>
        <taxon>Bacillati</taxon>
        <taxon>Bacillota</taxon>
        <taxon>Clostridia</taxon>
        <taxon>Halanaerobiales</taxon>
        <taxon>Halobacteroidaceae</taxon>
        <taxon>Selenihalanaerobacter</taxon>
    </lineage>
</organism>
<dbReference type="GO" id="GO:0003954">
    <property type="term" value="F:NADH dehydrogenase activity"/>
    <property type="evidence" value="ECO:0007669"/>
    <property type="project" value="TreeGrafter"/>
</dbReference>
<dbReference type="GO" id="GO:0043546">
    <property type="term" value="F:molybdopterin cofactor binding"/>
    <property type="evidence" value="ECO:0007669"/>
    <property type="project" value="InterPro"/>
</dbReference>
<proteinExistence type="inferred from homology"/>
<evidence type="ECO:0000256" key="3">
    <source>
        <dbReference type="ARBA" id="ARBA00007023"/>
    </source>
</evidence>
<protein>
    <submittedName>
        <fullName evidence="12">Formate dehydrogenase major subunit</fullName>
    </submittedName>
</protein>
<comment type="similarity">
    <text evidence="3">In the C-terminal section; belongs to the prokaryotic molybdopterin-containing oxidoreductase family.</text>
</comment>
<dbReference type="Pfam" id="PF00384">
    <property type="entry name" value="Molybdopterin"/>
    <property type="match status" value="1"/>
</dbReference>
<dbReference type="InterPro" id="IPR041924">
    <property type="entry name" value="Formate_Dh-H_N"/>
</dbReference>
<dbReference type="GO" id="GO:0008863">
    <property type="term" value="F:formate dehydrogenase (NAD+) activity"/>
    <property type="evidence" value="ECO:0007669"/>
    <property type="project" value="InterPro"/>
</dbReference>
<dbReference type="EMBL" id="FUWM01000015">
    <property type="protein sequence ID" value="SJZ81708.1"/>
    <property type="molecule type" value="Genomic_DNA"/>
</dbReference>
<evidence type="ECO:0000259" key="10">
    <source>
        <dbReference type="Pfam" id="PF00384"/>
    </source>
</evidence>
<evidence type="ECO:0000256" key="2">
    <source>
        <dbReference type="ARBA" id="ARBA00001966"/>
    </source>
</evidence>
<dbReference type="GO" id="GO:0015942">
    <property type="term" value="P:formate metabolic process"/>
    <property type="evidence" value="ECO:0007669"/>
    <property type="project" value="InterPro"/>
</dbReference>
<dbReference type="Gene3D" id="2.40.40.20">
    <property type="match status" value="1"/>
</dbReference>
<evidence type="ECO:0000256" key="4">
    <source>
        <dbReference type="ARBA" id="ARBA00022485"/>
    </source>
</evidence>
<dbReference type="FunFam" id="3.40.228.10:FF:000002">
    <property type="entry name" value="Formate dehydrogenase subunit alpha"/>
    <property type="match status" value="1"/>
</dbReference>
<evidence type="ECO:0000259" key="11">
    <source>
        <dbReference type="Pfam" id="PF01568"/>
    </source>
</evidence>
<sequence>MAGLAKSFGSGAMTNSINEIEGADAIFVTGSNTTEAHPVIALRVKKAQKEGAKLVVADPRKIDLVKYADLWLQHKPGTDVALLNGLMHVIIKDGLLDEEYIEDRTENFEAVEDIVEKYTPEYVSDITGVPAEDIVKAAHMYGEVERASILYAMGITQHTSGTDNVLSVACLAMLTGNVGKESTGVNPLRGQNNVQGACDLGALPNVYPGYQSVADPSINKKFEEAWGVELSDEVGYTVTEIFDAIDEDKVKALYVMGENPVLSDPDSNHIKEALEDVEFLVVQDIFMSETAEYADVVLPAASFAEKDGTFTNSERKVQRIRKAIEPIGESKPDWVIFNELAKRMGHDWDYKNSSQIMDEIASVTPIYGGMSYDRIEEDGLQWPCPDYNHPGTKYLHEGEFARGLGQFNPAEYMPPQEQPDDDYPYVLTTGRRLFHFHTGTMSRHADALDEHYPEELMEVNLADAEKLNVKEGDKVEVTSRRGTVESKVTISERVPEGLVFMSFHFAESAANVLTNPALDPVAKIPEYKVCAINIEKVS</sequence>
<dbReference type="SUPFAM" id="SSF53706">
    <property type="entry name" value="Formate dehydrogenase/DMSO reductase, domains 1-3"/>
    <property type="match status" value="1"/>
</dbReference>
<evidence type="ECO:0000256" key="1">
    <source>
        <dbReference type="ARBA" id="ARBA00001942"/>
    </source>
</evidence>
<dbReference type="InterPro" id="IPR041925">
    <property type="entry name" value="CT_Formate-Dh_H"/>
</dbReference>
<dbReference type="NCBIfam" id="TIGR01591">
    <property type="entry name" value="Fdh-alpha"/>
    <property type="match status" value="1"/>
</dbReference>
<comment type="cofactor">
    <cofactor evidence="2">
        <name>[4Fe-4S] cluster</name>
        <dbReference type="ChEBI" id="CHEBI:49883"/>
    </cofactor>
</comment>
<evidence type="ECO:0000313" key="12">
    <source>
        <dbReference type="EMBL" id="SJZ81708.1"/>
    </source>
</evidence>
<dbReference type="InterPro" id="IPR006478">
    <property type="entry name" value="Formate_DH_asu"/>
</dbReference>
<dbReference type="Gene3D" id="3.40.228.10">
    <property type="entry name" value="Dimethylsulfoxide Reductase, domain 2"/>
    <property type="match status" value="1"/>
</dbReference>
<keyword evidence="5" id="KW-0500">Molybdenum</keyword>
<dbReference type="PANTHER" id="PTHR43105:SF14">
    <property type="entry name" value="FORMATE DEHYDROGENASE H"/>
    <property type="match status" value="1"/>
</dbReference>
<evidence type="ECO:0000256" key="6">
    <source>
        <dbReference type="ARBA" id="ARBA00022723"/>
    </source>
</evidence>
<evidence type="ECO:0000313" key="13">
    <source>
        <dbReference type="Proteomes" id="UP000190625"/>
    </source>
</evidence>
<dbReference type="CDD" id="cd02753">
    <property type="entry name" value="MopB_Formate-Dh-H"/>
    <property type="match status" value="1"/>
</dbReference>
<keyword evidence="4" id="KW-0004">4Fe-4S</keyword>
<name>A0A1T4NSN2_9FIRM</name>
<feature type="domain" description="Molybdopterin oxidoreductase" evidence="10">
    <location>
        <begin position="11"/>
        <end position="343"/>
    </location>
</feature>
<dbReference type="AlphaFoldDB" id="A0A1T4NSN2"/>
<dbReference type="InterPro" id="IPR006655">
    <property type="entry name" value="Mopterin_OxRdtase_prok_CS"/>
</dbReference>
<gene>
    <name evidence="12" type="ORF">SAMN02745118_01904</name>
</gene>
<dbReference type="GO" id="GO:0016020">
    <property type="term" value="C:membrane"/>
    <property type="evidence" value="ECO:0007669"/>
    <property type="project" value="TreeGrafter"/>
</dbReference>
<dbReference type="InterPro" id="IPR050123">
    <property type="entry name" value="Prok_molybdopt-oxidoreductase"/>
</dbReference>
<accession>A0A1T4NSN2</accession>
<dbReference type="FunFam" id="2.40.40.20:FF:000005">
    <property type="entry name" value="Periplasmic nitrate reductase"/>
    <property type="match status" value="1"/>
</dbReference>
<reference evidence="13" key="1">
    <citation type="submission" date="2017-02" db="EMBL/GenBank/DDBJ databases">
        <authorList>
            <person name="Varghese N."/>
            <person name="Submissions S."/>
        </authorList>
    </citation>
    <scope>NUCLEOTIDE SEQUENCE [LARGE SCALE GENOMIC DNA]</scope>
    <source>
        <strain evidence="13">ATCC BAA-73</strain>
    </source>
</reference>
<dbReference type="Proteomes" id="UP000190625">
    <property type="component" value="Unassembled WGS sequence"/>
</dbReference>
<keyword evidence="9" id="KW-0411">Iron-sulfur</keyword>
<feature type="domain" description="Molybdopterin dinucleotide-binding" evidence="11">
    <location>
        <begin position="425"/>
        <end position="531"/>
    </location>
</feature>
<keyword evidence="13" id="KW-1185">Reference proteome</keyword>
<comment type="cofactor">
    <cofactor evidence="1">
        <name>Mo-bis(molybdopterin guanine dinucleotide)</name>
        <dbReference type="ChEBI" id="CHEBI:60539"/>
    </cofactor>
</comment>
<keyword evidence="7" id="KW-0560">Oxidoreductase</keyword>
<dbReference type="Pfam" id="PF01568">
    <property type="entry name" value="Molydop_binding"/>
    <property type="match status" value="1"/>
</dbReference>
<dbReference type="InterPro" id="IPR009010">
    <property type="entry name" value="Asp_de-COase-like_dom_sf"/>
</dbReference>
<evidence type="ECO:0000256" key="7">
    <source>
        <dbReference type="ARBA" id="ARBA00023002"/>
    </source>
</evidence>
<dbReference type="SUPFAM" id="SSF50692">
    <property type="entry name" value="ADC-like"/>
    <property type="match status" value="1"/>
</dbReference>
<keyword evidence="8" id="KW-0408">Iron</keyword>
<dbReference type="PROSITE" id="PS00490">
    <property type="entry name" value="MOLYBDOPTERIN_PROK_2"/>
    <property type="match status" value="1"/>
</dbReference>